<feature type="transmembrane region" description="Helical" evidence="6">
    <location>
        <begin position="448"/>
        <end position="473"/>
    </location>
</feature>
<proteinExistence type="predicted"/>
<dbReference type="KEGG" id="scor:J3U87_03655"/>
<dbReference type="InterPro" id="IPR037272">
    <property type="entry name" value="SNS_sf"/>
</dbReference>
<name>A0A8A4TR23_SULCO</name>
<dbReference type="PROSITE" id="PS50267">
    <property type="entry name" value="NA_NEUROTRAN_SYMP_3"/>
    <property type="match status" value="1"/>
</dbReference>
<feature type="transmembrane region" description="Helical" evidence="6">
    <location>
        <begin position="218"/>
        <end position="239"/>
    </location>
</feature>
<dbReference type="SUPFAM" id="SSF161070">
    <property type="entry name" value="SNF-like"/>
    <property type="match status" value="1"/>
</dbReference>
<evidence type="ECO:0000256" key="4">
    <source>
        <dbReference type="ARBA" id="ARBA00022989"/>
    </source>
</evidence>
<keyword evidence="4 6" id="KW-1133">Transmembrane helix</keyword>
<organism evidence="7 8">
    <name type="scientific">Sulfidibacter corallicola</name>
    <dbReference type="NCBI Taxonomy" id="2818388"/>
    <lineage>
        <taxon>Bacteria</taxon>
        <taxon>Pseudomonadati</taxon>
        <taxon>Acidobacteriota</taxon>
        <taxon>Holophagae</taxon>
        <taxon>Acanthopleuribacterales</taxon>
        <taxon>Acanthopleuribacteraceae</taxon>
        <taxon>Sulfidibacter</taxon>
    </lineage>
</organism>
<keyword evidence="2" id="KW-0813">Transport</keyword>
<feature type="transmembrane region" description="Helical" evidence="6">
    <location>
        <begin position="12"/>
        <end position="31"/>
    </location>
</feature>
<dbReference type="NCBIfam" id="NF037979">
    <property type="entry name" value="Na_transp"/>
    <property type="match status" value="1"/>
</dbReference>
<accession>A0A8A4TR23</accession>
<evidence type="ECO:0000256" key="3">
    <source>
        <dbReference type="ARBA" id="ARBA00022692"/>
    </source>
</evidence>
<dbReference type="Pfam" id="PF00209">
    <property type="entry name" value="SNF"/>
    <property type="match status" value="2"/>
</dbReference>
<dbReference type="InterPro" id="IPR000175">
    <property type="entry name" value="Na/ntran_symport"/>
</dbReference>
<keyword evidence="5 6" id="KW-0472">Membrane</keyword>
<gene>
    <name evidence="7" type="ORF">J3U87_03655</name>
</gene>
<dbReference type="PANTHER" id="PTHR42948">
    <property type="entry name" value="TRANSPORTER"/>
    <property type="match status" value="1"/>
</dbReference>
<dbReference type="Proteomes" id="UP000663929">
    <property type="component" value="Chromosome"/>
</dbReference>
<dbReference type="GO" id="GO:0016020">
    <property type="term" value="C:membrane"/>
    <property type="evidence" value="ECO:0007669"/>
    <property type="project" value="UniProtKB-SubCell"/>
</dbReference>
<feature type="transmembrane region" description="Helical" evidence="6">
    <location>
        <begin position="43"/>
        <end position="65"/>
    </location>
</feature>
<feature type="transmembrane region" description="Helical" evidence="6">
    <location>
        <begin position="179"/>
        <end position="206"/>
    </location>
</feature>
<evidence type="ECO:0000313" key="8">
    <source>
        <dbReference type="Proteomes" id="UP000663929"/>
    </source>
</evidence>
<dbReference type="RefSeq" id="WP_237381670.1">
    <property type="nucleotide sequence ID" value="NZ_CP071793.1"/>
</dbReference>
<keyword evidence="3 6" id="KW-0812">Transmembrane</keyword>
<feature type="transmembrane region" description="Helical" evidence="6">
    <location>
        <begin position="348"/>
        <end position="368"/>
    </location>
</feature>
<dbReference type="PANTHER" id="PTHR42948:SF1">
    <property type="entry name" value="TRANSPORTER"/>
    <property type="match status" value="1"/>
</dbReference>
<evidence type="ECO:0000256" key="1">
    <source>
        <dbReference type="ARBA" id="ARBA00004141"/>
    </source>
</evidence>
<feature type="transmembrane region" description="Helical" evidence="6">
    <location>
        <begin position="145"/>
        <end position="167"/>
    </location>
</feature>
<sequence>MSKQRDQWSSSLGFILAAAGSAVGLGNLWKFPYITWENHGGGFVLVYLVCIAVIGMPIMMAEILIGRRAQASPVPALEKMSKGLPGGKWWSVVGWMGVIAGLVILSFYAVVAGWSISSFINCINWSLNGFDGGQDFGGFVGNGPLQVGLAFVFSTVTAFIVMGGISGGIEKATKVLMPVLLGILVLLVLNSFTLDGASQALAFLFTPSAINSHGLLEALGHSFFTLSLGMGAMITYGSYMGRHDSIVKSSIAIVLLDTLIAIMACIIMFSILFTFPQVRDSMGKSTAGMLFVTLPQMFYTGMPAGKIFAPIFYVLVGFAALSSTISLLEVVVSLLVDKLEWTRIKSTSVAASTIFVFSTFCALSNGAVDFFSGLKPFGQATEGFLFKLNETFFANKAGFMNLFDHMASNWFLPVGGMLITLFVGWILPSRISAEELDLLDENGNPNKFFQVLLFSLRFLAPLAIGYIIMMVILGRDFS</sequence>
<evidence type="ECO:0000313" key="7">
    <source>
        <dbReference type="EMBL" id="QTD51542.1"/>
    </source>
</evidence>
<evidence type="ECO:0000256" key="5">
    <source>
        <dbReference type="ARBA" id="ARBA00023136"/>
    </source>
</evidence>
<reference evidence="7" key="1">
    <citation type="submission" date="2021-03" db="EMBL/GenBank/DDBJ databases">
        <title>Acanthopleuribacteraceae sp. M133.</title>
        <authorList>
            <person name="Wang G."/>
        </authorList>
    </citation>
    <scope>NUCLEOTIDE SEQUENCE</scope>
    <source>
        <strain evidence="7">M133</strain>
    </source>
</reference>
<feature type="transmembrane region" description="Helical" evidence="6">
    <location>
        <begin position="89"/>
        <end position="111"/>
    </location>
</feature>
<feature type="transmembrane region" description="Helical" evidence="6">
    <location>
        <begin position="410"/>
        <end position="428"/>
    </location>
</feature>
<evidence type="ECO:0000256" key="2">
    <source>
        <dbReference type="ARBA" id="ARBA00022448"/>
    </source>
</evidence>
<dbReference type="InterPro" id="IPR047218">
    <property type="entry name" value="YocR/YhdH-like"/>
</dbReference>
<keyword evidence="8" id="KW-1185">Reference proteome</keyword>
<dbReference type="EMBL" id="CP071793">
    <property type="protein sequence ID" value="QTD51542.1"/>
    <property type="molecule type" value="Genomic_DNA"/>
</dbReference>
<dbReference type="AlphaFoldDB" id="A0A8A4TR23"/>
<feature type="transmembrane region" description="Helical" evidence="6">
    <location>
        <begin position="251"/>
        <end position="275"/>
    </location>
</feature>
<dbReference type="PRINTS" id="PR00176">
    <property type="entry name" value="NANEUSMPORT"/>
</dbReference>
<feature type="transmembrane region" description="Helical" evidence="6">
    <location>
        <begin position="311"/>
        <end position="336"/>
    </location>
</feature>
<evidence type="ECO:0000256" key="6">
    <source>
        <dbReference type="SAM" id="Phobius"/>
    </source>
</evidence>
<protein>
    <submittedName>
        <fullName evidence="7">Sodium-dependent transporter</fullName>
    </submittedName>
</protein>
<dbReference type="CDD" id="cd10336">
    <property type="entry name" value="SLC6sbd_Tyt1-Like"/>
    <property type="match status" value="1"/>
</dbReference>
<comment type="subcellular location">
    <subcellularLocation>
        <location evidence="1">Membrane</location>
        <topology evidence="1">Multi-pass membrane protein</topology>
    </subcellularLocation>
</comment>